<dbReference type="Proteomes" id="UP000199052">
    <property type="component" value="Unassembled WGS sequence"/>
</dbReference>
<dbReference type="Proteomes" id="UP000533017">
    <property type="component" value="Unassembled WGS sequence"/>
</dbReference>
<dbReference type="OrthoDB" id="9800307at2"/>
<evidence type="ECO:0000256" key="10">
    <source>
        <dbReference type="ARBA" id="ARBA00024908"/>
    </source>
</evidence>
<dbReference type="GO" id="GO:0016747">
    <property type="term" value="F:acyltransferase activity, transferring groups other than amino-acyl groups"/>
    <property type="evidence" value="ECO:0007669"/>
    <property type="project" value="InterPro"/>
</dbReference>
<dbReference type="Gene3D" id="3.40.630.30">
    <property type="match status" value="1"/>
</dbReference>
<evidence type="ECO:0000256" key="5">
    <source>
        <dbReference type="ARBA" id="ARBA00022694"/>
    </source>
</evidence>
<dbReference type="GO" id="GO:0046872">
    <property type="term" value="F:metal ion binding"/>
    <property type="evidence" value="ECO:0007669"/>
    <property type="project" value="UniProtKB-KW"/>
</dbReference>
<keyword evidence="7" id="KW-0547">Nucleotide-binding</keyword>
<dbReference type="Pfam" id="PF02367">
    <property type="entry name" value="TsaE"/>
    <property type="match status" value="1"/>
</dbReference>
<comment type="subcellular location">
    <subcellularLocation>
        <location evidence="1">Cytoplasm</location>
    </subcellularLocation>
</comment>
<evidence type="ECO:0000256" key="8">
    <source>
        <dbReference type="ARBA" id="ARBA00022840"/>
    </source>
</evidence>
<dbReference type="RefSeq" id="WP_092880700.1">
    <property type="nucleotide sequence ID" value="NZ_FOOI01000001.1"/>
</dbReference>
<dbReference type="InterPro" id="IPR027417">
    <property type="entry name" value="P-loop_NTPase"/>
</dbReference>
<comment type="function">
    <text evidence="10">Required for the formation of a threonylcarbamoyl group on adenosine at position 37 (t(6)A37) in tRNAs that read codons beginning with adenine. Is involved in the transfer of the threonylcarbamoyl moiety of threonylcarbamoyl-AMP (TC-AMP) to the N6 group of A37, together with TsaD and TsaB. TsaE seems to play an indirect role in the t(6)A biosynthesis pathway, possibly in regulating the core enzymatic function of TsaD.</text>
</comment>
<reference evidence="15 16" key="1">
    <citation type="submission" date="2016-10" db="EMBL/GenBank/DDBJ databases">
        <authorList>
            <person name="de Groot N.N."/>
        </authorList>
    </citation>
    <scope>NUCLEOTIDE SEQUENCE [LARGE SCALE GENOMIC DNA]</scope>
    <source>
        <strain evidence="15 16">CPCC 202808</strain>
    </source>
</reference>
<dbReference type="EMBL" id="JACBZA010000001">
    <property type="protein sequence ID" value="NYH84707.1"/>
    <property type="molecule type" value="Genomic_DNA"/>
</dbReference>
<dbReference type="PROSITE" id="PS51186">
    <property type="entry name" value="GNAT"/>
    <property type="match status" value="1"/>
</dbReference>
<dbReference type="Gene3D" id="3.40.50.300">
    <property type="entry name" value="P-loop containing nucleotide triphosphate hydrolases"/>
    <property type="match status" value="1"/>
</dbReference>
<dbReference type="CDD" id="cd04301">
    <property type="entry name" value="NAT_SF"/>
    <property type="match status" value="1"/>
</dbReference>
<dbReference type="Pfam" id="PF00583">
    <property type="entry name" value="Acetyltransf_1"/>
    <property type="match status" value="1"/>
</dbReference>
<feature type="region of interest" description="Disordered" evidence="12">
    <location>
        <begin position="276"/>
        <end position="323"/>
    </location>
</feature>
<dbReference type="PANTHER" id="PTHR33540">
    <property type="entry name" value="TRNA THREONYLCARBAMOYLADENOSINE BIOSYNTHESIS PROTEIN TSAE"/>
    <property type="match status" value="1"/>
</dbReference>
<feature type="compositionally biased region" description="Acidic residues" evidence="12">
    <location>
        <begin position="305"/>
        <end position="317"/>
    </location>
</feature>
<dbReference type="PANTHER" id="PTHR33540:SF2">
    <property type="entry name" value="TRNA THREONYLCARBAMOYLADENOSINE BIOSYNTHESIS PROTEIN TSAE"/>
    <property type="match status" value="1"/>
</dbReference>
<feature type="domain" description="N-acetyltransferase" evidence="13">
    <location>
        <begin position="4"/>
        <end position="151"/>
    </location>
</feature>
<name>A0A1I2KWY0_9ACTN</name>
<protein>
    <recommendedName>
        <fullName evidence="3">tRNA threonylcarbamoyladenosine biosynthesis protein TsaE</fullName>
    </recommendedName>
    <alternativeName>
        <fullName evidence="11">t(6)A37 threonylcarbamoyladenosine biosynthesis protein TsaE</fullName>
    </alternativeName>
</protein>
<evidence type="ECO:0000259" key="13">
    <source>
        <dbReference type="PROSITE" id="PS51186"/>
    </source>
</evidence>
<reference evidence="14 17" key="2">
    <citation type="submission" date="2020-07" db="EMBL/GenBank/DDBJ databases">
        <title>Sequencing the genomes of 1000 actinobacteria strains.</title>
        <authorList>
            <person name="Klenk H.-P."/>
        </authorList>
    </citation>
    <scope>NUCLEOTIDE SEQUENCE [LARGE SCALE GENOMIC DNA]</scope>
    <source>
        <strain evidence="14 17">DSM 45117</strain>
    </source>
</reference>
<dbReference type="EMBL" id="FOOI01000001">
    <property type="protein sequence ID" value="SFF71073.1"/>
    <property type="molecule type" value="Genomic_DNA"/>
</dbReference>
<evidence type="ECO:0000256" key="1">
    <source>
        <dbReference type="ARBA" id="ARBA00004496"/>
    </source>
</evidence>
<evidence type="ECO:0000256" key="6">
    <source>
        <dbReference type="ARBA" id="ARBA00022723"/>
    </source>
</evidence>
<evidence type="ECO:0000313" key="17">
    <source>
        <dbReference type="Proteomes" id="UP000533017"/>
    </source>
</evidence>
<evidence type="ECO:0000256" key="2">
    <source>
        <dbReference type="ARBA" id="ARBA00007599"/>
    </source>
</evidence>
<dbReference type="NCBIfam" id="TIGR00150">
    <property type="entry name" value="T6A_YjeE"/>
    <property type="match status" value="1"/>
</dbReference>
<sequence>MTDLHVVEAKPTDAAALVGVIHAAFGARPPLNPPGTALRETVRTVEDAVRSYGGLLAQVDGRPAGAMLLAENDGWLDLRRVSVHPRFQHRGVATAMVGCAEEVAADHGLAGVRLVARAELPATLTFWRHRGYLVAGEDGPNIHLAKRLPVEVTAVSVEDTQEVGRRLATILRAGDLVLLTGELGAGKTTLTQGIGAGLGVRGQVTSPTFVISRAHPSTVGGPPLVHVDAYRLGGVAELDDLDLDTSVDDAVTVVEWGEGLAEGLAEDRLEVVVSRGVGEDATSEREDRSADESAGAPERTPDGALDSEPEDEPEDEHADVRQVRVVPVGRRWLDVAVRDALADGLAADVRSVPH</sequence>
<keyword evidence="4" id="KW-0963">Cytoplasm</keyword>
<evidence type="ECO:0000256" key="3">
    <source>
        <dbReference type="ARBA" id="ARBA00019010"/>
    </source>
</evidence>
<keyword evidence="8" id="KW-0067">ATP-binding</keyword>
<dbReference type="InterPro" id="IPR016181">
    <property type="entry name" value="Acyl_CoA_acyltransferase"/>
</dbReference>
<keyword evidence="5" id="KW-0819">tRNA processing</keyword>
<dbReference type="InterPro" id="IPR000182">
    <property type="entry name" value="GNAT_dom"/>
</dbReference>
<evidence type="ECO:0000256" key="11">
    <source>
        <dbReference type="ARBA" id="ARBA00032441"/>
    </source>
</evidence>
<dbReference type="InterPro" id="IPR003442">
    <property type="entry name" value="T6A_TsaE"/>
</dbReference>
<keyword evidence="6" id="KW-0479">Metal-binding</keyword>
<evidence type="ECO:0000256" key="9">
    <source>
        <dbReference type="ARBA" id="ARBA00022842"/>
    </source>
</evidence>
<dbReference type="AlphaFoldDB" id="A0A1I2KWY0"/>
<gene>
    <name evidence="14" type="ORF">FHR37_003558</name>
    <name evidence="15" type="ORF">SAMN05421678_101564</name>
</gene>
<dbReference type="STRING" id="504797.SAMN05421678_101564"/>
<dbReference type="GO" id="GO:0005524">
    <property type="term" value="F:ATP binding"/>
    <property type="evidence" value="ECO:0007669"/>
    <property type="project" value="UniProtKB-KW"/>
</dbReference>
<dbReference type="GO" id="GO:0005737">
    <property type="term" value="C:cytoplasm"/>
    <property type="evidence" value="ECO:0007669"/>
    <property type="project" value="UniProtKB-SubCell"/>
</dbReference>
<evidence type="ECO:0000313" key="16">
    <source>
        <dbReference type="Proteomes" id="UP000199052"/>
    </source>
</evidence>
<keyword evidence="17" id="KW-1185">Reference proteome</keyword>
<dbReference type="SUPFAM" id="SSF55729">
    <property type="entry name" value="Acyl-CoA N-acyltransferases (Nat)"/>
    <property type="match status" value="1"/>
</dbReference>
<dbReference type="SUPFAM" id="SSF52540">
    <property type="entry name" value="P-loop containing nucleoside triphosphate hydrolases"/>
    <property type="match status" value="1"/>
</dbReference>
<comment type="similarity">
    <text evidence="2">Belongs to the TsaE family.</text>
</comment>
<dbReference type="GO" id="GO:0002949">
    <property type="term" value="P:tRNA threonylcarbamoyladenosine modification"/>
    <property type="evidence" value="ECO:0007669"/>
    <property type="project" value="InterPro"/>
</dbReference>
<evidence type="ECO:0000256" key="4">
    <source>
        <dbReference type="ARBA" id="ARBA00022490"/>
    </source>
</evidence>
<keyword evidence="9" id="KW-0460">Magnesium</keyword>
<evidence type="ECO:0000256" key="12">
    <source>
        <dbReference type="SAM" id="MobiDB-lite"/>
    </source>
</evidence>
<feature type="compositionally biased region" description="Basic and acidic residues" evidence="12">
    <location>
        <begin position="282"/>
        <end position="291"/>
    </location>
</feature>
<evidence type="ECO:0000256" key="7">
    <source>
        <dbReference type="ARBA" id="ARBA00022741"/>
    </source>
</evidence>
<organism evidence="15 16">
    <name type="scientific">Actinopolymorpha cephalotaxi</name>
    <dbReference type="NCBI Taxonomy" id="504797"/>
    <lineage>
        <taxon>Bacteria</taxon>
        <taxon>Bacillati</taxon>
        <taxon>Actinomycetota</taxon>
        <taxon>Actinomycetes</taxon>
        <taxon>Propionibacteriales</taxon>
        <taxon>Actinopolymorphaceae</taxon>
        <taxon>Actinopolymorpha</taxon>
    </lineage>
</organism>
<proteinExistence type="inferred from homology"/>
<accession>A0A1I2KWY0</accession>
<evidence type="ECO:0000313" key="14">
    <source>
        <dbReference type="EMBL" id="NYH84707.1"/>
    </source>
</evidence>
<evidence type="ECO:0000313" key="15">
    <source>
        <dbReference type="EMBL" id="SFF71073.1"/>
    </source>
</evidence>